<name>A0A806X8W7_9ENTR</name>
<reference evidence="3" key="1">
    <citation type="submission" date="2015-10" db="EMBL/GenBank/DDBJ databases">
        <title>Complete Genome Sequencing of Klebsiella sp. strain G5.</title>
        <authorList>
            <person name="Chan K.-G."/>
            <person name="Chen J.-W."/>
        </authorList>
    </citation>
    <scope>NUCLEOTIDE SEQUENCE [LARGE SCALE GENOMIC DNA]</scope>
    <source>
        <strain evidence="3">G5</strain>
    </source>
</reference>
<dbReference type="KEGG" id="kle:AO703_01470"/>
<keyword evidence="1" id="KW-0732">Signal</keyword>
<sequence length="143" mass="15839">MNIKTCAVNLAVSVSIILGITCTASANPQGYQNTSSEEQTAIGKIYSEYDSKILVLQQKIIAKQSELDALLDENNEKNSEKIQQIIKETGELKAQRYTAQSEMQSKLDEAGFYPSNSKMRSGHGMMNRHNGMNSNYHGCGCPW</sequence>
<dbReference type="Proteomes" id="UP000069162">
    <property type="component" value="Chromosome"/>
</dbReference>
<dbReference type="RefSeq" id="WP_062740028.1">
    <property type="nucleotide sequence ID" value="NZ_CP012871.1"/>
</dbReference>
<gene>
    <name evidence="2" type="ORF">AO703_01470</name>
</gene>
<evidence type="ECO:0000256" key="1">
    <source>
        <dbReference type="SAM" id="SignalP"/>
    </source>
</evidence>
<dbReference type="EMBL" id="CP012871">
    <property type="protein sequence ID" value="ALR75031.1"/>
    <property type="molecule type" value="Genomic_DNA"/>
</dbReference>
<organism evidence="2 3">
    <name type="scientific">[Enterobacter] lignolyticus</name>
    <dbReference type="NCBI Taxonomy" id="1334193"/>
    <lineage>
        <taxon>Bacteria</taxon>
        <taxon>Pseudomonadati</taxon>
        <taxon>Pseudomonadota</taxon>
        <taxon>Gammaproteobacteria</taxon>
        <taxon>Enterobacterales</taxon>
        <taxon>Enterobacteriaceae</taxon>
        <taxon>Pluralibacter</taxon>
    </lineage>
</organism>
<dbReference type="Gene3D" id="1.20.120.1490">
    <property type="match status" value="1"/>
</dbReference>
<evidence type="ECO:0000313" key="3">
    <source>
        <dbReference type="Proteomes" id="UP000069162"/>
    </source>
</evidence>
<evidence type="ECO:0008006" key="4">
    <source>
        <dbReference type="Google" id="ProtNLM"/>
    </source>
</evidence>
<proteinExistence type="predicted"/>
<protein>
    <recommendedName>
        <fullName evidence="4">Zinc resistance-associated protein</fullName>
    </recommendedName>
</protein>
<dbReference type="AlphaFoldDB" id="A0A806X8W7"/>
<accession>A0A806X8W7</accession>
<feature type="signal peptide" evidence="1">
    <location>
        <begin position="1"/>
        <end position="26"/>
    </location>
</feature>
<evidence type="ECO:0000313" key="2">
    <source>
        <dbReference type="EMBL" id="ALR75031.1"/>
    </source>
</evidence>
<feature type="chain" id="PRO_5032332112" description="Zinc resistance-associated protein" evidence="1">
    <location>
        <begin position="27"/>
        <end position="143"/>
    </location>
</feature>